<organism evidence="1 2">
    <name type="scientific">Paraburkholderia sprentiae WSM5005</name>
    <dbReference type="NCBI Taxonomy" id="754502"/>
    <lineage>
        <taxon>Bacteria</taxon>
        <taxon>Pseudomonadati</taxon>
        <taxon>Pseudomonadota</taxon>
        <taxon>Betaproteobacteria</taxon>
        <taxon>Burkholderiales</taxon>
        <taxon>Burkholderiaceae</taxon>
        <taxon>Paraburkholderia</taxon>
    </lineage>
</organism>
<reference evidence="1" key="2">
    <citation type="submission" date="2021-06" db="EMBL/GenBank/DDBJ databases">
        <authorList>
            <person name="Rogers T.H."/>
            <person name="Ramsay J.P."/>
            <person name="Wang P."/>
            <person name="Terpolilli J."/>
        </authorList>
    </citation>
    <scope>NUCLEOTIDE SEQUENCE [LARGE SCALE GENOMIC DNA]</scope>
    <source>
        <strain evidence="1">WSM5005</strain>
    </source>
</reference>
<sequence length="59" mass="6641">MFYNGDGRLVSIMASWIDADAPDSFAQAAAGRSWLRTDDLRRLRSQVDELMAEIADHVE</sequence>
<protein>
    <submittedName>
        <fullName evidence="1">Y4bD/Y4pK family protein</fullName>
    </submittedName>
</protein>
<dbReference type="RefSeq" id="WP_027196560.1">
    <property type="nucleotide sequence ID" value="NZ_CP017562.2"/>
</dbReference>
<accession>A0A1I9YQZ6</accession>
<name>A0A1I9YQZ6_9BURK</name>
<dbReference type="Proteomes" id="UP000179860">
    <property type="component" value="Chromosome 2"/>
</dbReference>
<dbReference type="KEGG" id="pspw:BJG93_27745"/>
<proteinExistence type="predicted"/>
<dbReference type="AlphaFoldDB" id="A0A1I9YQZ6"/>
<dbReference type="Pfam" id="PF17342">
    <property type="entry name" value="DUF5372"/>
    <property type="match status" value="1"/>
</dbReference>
<dbReference type="EMBL" id="CP017562">
    <property type="protein sequence ID" value="APA89377.1"/>
    <property type="molecule type" value="Genomic_DNA"/>
</dbReference>
<evidence type="ECO:0000313" key="2">
    <source>
        <dbReference type="Proteomes" id="UP000179860"/>
    </source>
</evidence>
<keyword evidence="2" id="KW-1185">Reference proteome</keyword>
<gene>
    <name evidence="1" type="ORF">BJG93_27745</name>
</gene>
<reference evidence="1" key="1">
    <citation type="submission" date="2016-09" db="EMBL/GenBank/DDBJ databases">
        <title>The Complete Genome of Burkholderia sprentiae wsm5005.</title>
        <authorList>
            <person name="De Meyer S."/>
            <person name="Wang P."/>
            <person name="Terpolilli J."/>
        </authorList>
    </citation>
    <scope>NUCLEOTIDE SEQUENCE [LARGE SCALE GENOMIC DNA]</scope>
    <source>
        <strain evidence="1">WSM5005</strain>
    </source>
</reference>
<evidence type="ECO:0000313" key="1">
    <source>
        <dbReference type="EMBL" id="APA89377.1"/>
    </source>
</evidence>
<dbReference type="InterPro" id="IPR035315">
    <property type="entry name" value="DUF5372"/>
</dbReference>